<dbReference type="CDD" id="cd09917">
    <property type="entry name" value="F-box_SF"/>
    <property type="match status" value="1"/>
</dbReference>
<gene>
    <name evidence="2" type="primary">5570563</name>
</gene>
<dbReference type="EnsemblMetazoa" id="AAEL008376-RB">
    <property type="protein sequence ID" value="AAEL008376-PB"/>
    <property type="gene ID" value="AAEL008376"/>
</dbReference>
<dbReference type="AlphaFoldDB" id="A0A903UDM0"/>
<evidence type="ECO:0000313" key="3">
    <source>
        <dbReference type="Proteomes" id="UP000008820"/>
    </source>
</evidence>
<dbReference type="PANTHER" id="PTHR38926:SF72">
    <property type="entry name" value="IM:7136021-RELATED"/>
    <property type="match status" value="1"/>
</dbReference>
<accession>A0A903UDM0</accession>
<dbReference type="InterPro" id="IPR001810">
    <property type="entry name" value="F-box_dom"/>
</dbReference>
<name>A0A903UDM0_AEDAE</name>
<dbReference type="SMART" id="SM00256">
    <property type="entry name" value="FBOX"/>
    <property type="match status" value="1"/>
</dbReference>
<dbReference type="Gene3D" id="1.20.1280.50">
    <property type="match status" value="1"/>
</dbReference>
<protein>
    <recommendedName>
        <fullName evidence="1">F-box domain-containing protein</fullName>
    </recommendedName>
</protein>
<dbReference type="Proteomes" id="UP000008820">
    <property type="component" value="Chromosome 3"/>
</dbReference>
<proteinExistence type="predicted"/>
<feature type="domain" description="F-box" evidence="1">
    <location>
        <begin position="1"/>
        <end position="47"/>
    </location>
</feature>
<dbReference type="InterPro" id="IPR032675">
    <property type="entry name" value="LRR_dom_sf"/>
</dbReference>
<keyword evidence="3" id="KW-1185">Reference proteome</keyword>
<dbReference type="SUPFAM" id="SSF52047">
    <property type="entry name" value="RNI-like"/>
    <property type="match status" value="1"/>
</dbReference>
<reference evidence="2" key="2">
    <citation type="submission" date="2022-10" db="UniProtKB">
        <authorList>
            <consortium name="EnsemblMetazoa"/>
        </authorList>
    </citation>
    <scope>IDENTIFICATION</scope>
    <source>
        <strain evidence="2">LVP_AGWG</strain>
    </source>
</reference>
<dbReference type="InterPro" id="IPR036047">
    <property type="entry name" value="F-box-like_dom_sf"/>
</dbReference>
<dbReference type="Gene3D" id="3.80.10.10">
    <property type="entry name" value="Ribonuclease Inhibitor"/>
    <property type="match status" value="1"/>
</dbReference>
<reference evidence="2 3" key="1">
    <citation type="submission" date="2017-06" db="EMBL/GenBank/DDBJ databases">
        <title>Aedes aegypti genome working group (AGWG) sequencing and assembly.</title>
        <authorList>
            <consortium name="Aedes aegypti Genome Working Group (AGWG)"/>
            <person name="Matthews B.J."/>
        </authorList>
    </citation>
    <scope>NUCLEOTIDE SEQUENCE [LARGE SCALE GENOMIC DNA]</scope>
    <source>
        <strain evidence="2 3">LVP_AGWG</strain>
    </source>
</reference>
<evidence type="ECO:0000259" key="1">
    <source>
        <dbReference type="PROSITE" id="PS50181"/>
    </source>
</evidence>
<dbReference type="Pfam" id="PF00646">
    <property type="entry name" value="F-box"/>
    <property type="match status" value="1"/>
</dbReference>
<dbReference type="PROSITE" id="PS50181">
    <property type="entry name" value="FBOX"/>
    <property type="match status" value="1"/>
</dbReference>
<organism evidence="2 3">
    <name type="scientific">Aedes aegypti</name>
    <name type="common">Yellowfever mosquito</name>
    <name type="synonym">Culex aegypti</name>
    <dbReference type="NCBI Taxonomy" id="7159"/>
    <lineage>
        <taxon>Eukaryota</taxon>
        <taxon>Metazoa</taxon>
        <taxon>Ecdysozoa</taxon>
        <taxon>Arthropoda</taxon>
        <taxon>Hexapoda</taxon>
        <taxon>Insecta</taxon>
        <taxon>Pterygota</taxon>
        <taxon>Neoptera</taxon>
        <taxon>Endopterygota</taxon>
        <taxon>Diptera</taxon>
        <taxon>Nematocera</taxon>
        <taxon>Culicoidea</taxon>
        <taxon>Culicidae</taxon>
        <taxon>Culicinae</taxon>
        <taxon>Aedini</taxon>
        <taxon>Aedes</taxon>
        <taxon>Stegomyia</taxon>
    </lineage>
</organism>
<dbReference type="OrthoDB" id="3219396at2759"/>
<dbReference type="SUPFAM" id="SSF81383">
    <property type="entry name" value="F-box domain"/>
    <property type="match status" value="1"/>
</dbReference>
<dbReference type="PANTHER" id="PTHR38926">
    <property type="entry name" value="F-BOX DOMAIN CONTAINING PROTEIN, EXPRESSED"/>
    <property type="match status" value="1"/>
</dbReference>
<sequence length="427" mass="49964">MACFCWLPNEILENIFQHLDFKTRRNLSLVCRRWNEVLLSERYLRKHAILRVEGCRLLNGKMSFERDYDAISIKLDDQHCNEMTKNLRLINAISPSPEYLRIDNRSADQRFALVLNNVFFSLENVEQLHLLGTCKTEKGYLCHTFNNLKSLKIESTHVEYLKFIAPQLNELYLYVSSEDHMDLLPQFADQLVKLTVVFESKDIYYFYNLTFPFVTELSIDRRLKGMTKSEQNISIAFFRRLPQLQKLHISVKFIDSYVMQMISTGLPNLTELSLIVSEGTIQLSNISKLVQLEKLKIEAEKVNLLDAHFRHLKHLTLGSSDFRTGTYVYAFESLMLIDSLRVLGLHNVKFYPEVLKLTPSYNIGSMYITNYKRLDDGHLQMLVRRFPAVRWLKIAHCPGFTAREIEKLKRMNPKLCVAFDEVTQGRL</sequence>
<evidence type="ECO:0000313" key="2">
    <source>
        <dbReference type="EnsemblMetazoa" id="AAEL008376-PB"/>
    </source>
</evidence>